<keyword evidence="1" id="KW-0472">Membrane</keyword>
<proteinExistence type="predicted"/>
<dbReference type="EMBL" id="JACJIQ010000018">
    <property type="protein sequence ID" value="MBA9079076.1"/>
    <property type="molecule type" value="Genomic_DNA"/>
</dbReference>
<dbReference type="RefSeq" id="WP_182514088.1">
    <property type="nucleotide sequence ID" value="NZ_JACJIQ010000018.1"/>
</dbReference>
<evidence type="ECO:0000313" key="2">
    <source>
        <dbReference type="EMBL" id="MBA9079076.1"/>
    </source>
</evidence>
<name>A0A839GWF8_9BACT</name>
<gene>
    <name evidence="2" type="ORF">FHS90_003811</name>
</gene>
<reference evidence="2 3" key="1">
    <citation type="submission" date="2020-08" db="EMBL/GenBank/DDBJ databases">
        <title>Genomic Encyclopedia of Type Strains, Phase IV (KMG-IV): sequencing the most valuable type-strain genomes for metagenomic binning, comparative biology and taxonomic classification.</title>
        <authorList>
            <person name="Goeker M."/>
        </authorList>
    </citation>
    <scope>NUCLEOTIDE SEQUENCE [LARGE SCALE GENOMIC DNA]</scope>
    <source>
        <strain evidence="2 3">DSM 29854</strain>
    </source>
</reference>
<evidence type="ECO:0000256" key="1">
    <source>
        <dbReference type="SAM" id="Phobius"/>
    </source>
</evidence>
<organism evidence="2 3">
    <name type="scientific">Rufibacter quisquiliarum</name>
    <dbReference type="NCBI Taxonomy" id="1549639"/>
    <lineage>
        <taxon>Bacteria</taxon>
        <taxon>Pseudomonadati</taxon>
        <taxon>Bacteroidota</taxon>
        <taxon>Cytophagia</taxon>
        <taxon>Cytophagales</taxon>
        <taxon>Hymenobacteraceae</taxon>
        <taxon>Rufibacter</taxon>
    </lineage>
</organism>
<evidence type="ECO:0000313" key="3">
    <source>
        <dbReference type="Proteomes" id="UP000563094"/>
    </source>
</evidence>
<comment type="caution">
    <text evidence="2">The sequence shown here is derived from an EMBL/GenBank/DDBJ whole genome shotgun (WGS) entry which is preliminary data.</text>
</comment>
<protein>
    <submittedName>
        <fullName evidence="2">Uncharacterized protein</fullName>
    </submittedName>
</protein>
<dbReference type="AlphaFoldDB" id="A0A839GWF8"/>
<keyword evidence="3" id="KW-1185">Reference proteome</keyword>
<keyword evidence="1" id="KW-0812">Transmembrane</keyword>
<keyword evidence="1" id="KW-1133">Transmembrane helix</keyword>
<sequence length="128" mass="14356">MKHYLHIWALLMIILHLSILTIISFVPGERAGVSIKKVCLRKEAQNRLAASGDETGFLKQLLKKAPDTENGLKKGTIEIQCSVKIISTEPADEFVFVPLLLDLQKSGYKQATYFSLSKYLEPDPPRLS</sequence>
<accession>A0A839GWF8</accession>
<feature type="transmembrane region" description="Helical" evidence="1">
    <location>
        <begin position="6"/>
        <end position="26"/>
    </location>
</feature>
<dbReference type="Proteomes" id="UP000563094">
    <property type="component" value="Unassembled WGS sequence"/>
</dbReference>